<gene>
    <name evidence="3" type="ORF">FB564_4752</name>
    <name evidence="2" type="ORF">Sar04_32790</name>
</gene>
<sequence length="51" mass="5588">MSATDPHPVPDEDPEQHIGNQTPDPWSDPEQTDWPTVEVNIDDMDGGTESG</sequence>
<name>A0A542XUH0_SALAC</name>
<proteinExistence type="predicted"/>
<evidence type="ECO:0000313" key="5">
    <source>
        <dbReference type="Proteomes" id="UP000677457"/>
    </source>
</evidence>
<protein>
    <submittedName>
        <fullName evidence="3">Uncharacterized protein</fullName>
    </submittedName>
</protein>
<evidence type="ECO:0000313" key="4">
    <source>
        <dbReference type="Proteomes" id="UP000315983"/>
    </source>
</evidence>
<dbReference type="Proteomes" id="UP000677457">
    <property type="component" value="Unassembled WGS sequence"/>
</dbReference>
<feature type="region of interest" description="Disordered" evidence="1">
    <location>
        <begin position="1"/>
        <end position="51"/>
    </location>
</feature>
<evidence type="ECO:0000256" key="1">
    <source>
        <dbReference type="SAM" id="MobiDB-lite"/>
    </source>
</evidence>
<dbReference type="EMBL" id="VFOL01000001">
    <property type="protein sequence ID" value="TQL39495.1"/>
    <property type="molecule type" value="Genomic_DNA"/>
</dbReference>
<evidence type="ECO:0000313" key="3">
    <source>
        <dbReference type="EMBL" id="TQL39495.1"/>
    </source>
</evidence>
<dbReference type="AlphaFoldDB" id="A0A542XUH0"/>
<dbReference type="EMBL" id="BOQM01000025">
    <property type="protein sequence ID" value="GIM86543.1"/>
    <property type="molecule type" value="Genomic_DNA"/>
</dbReference>
<accession>A0A542XUH0</accession>
<reference evidence="2 5" key="2">
    <citation type="submission" date="2021-03" db="EMBL/GenBank/DDBJ databases">
        <title>Whole genome shotgun sequence of Salinispora arenicola NBRC 105043.</title>
        <authorList>
            <person name="Komaki H."/>
            <person name="Tamura T."/>
        </authorList>
    </citation>
    <scope>NUCLEOTIDE SEQUENCE [LARGE SCALE GENOMIC DNA]</scope>
    <source>
        <strain evidence="2 5">NBRC 105043</strain>
    </source>
</reference>
<dbReference type="Proteomes" id="UP000315983">
    <property type="component" value="Unassembled WGS sequence"/>
</dbReference>
<feature type="compositionally biased region" description="Acidic residues" evidence="1">
    <location>
        <begin position="40"/>
        <end position="51"/>
    </location>
</feature>
<keyword evidence="5" id="KW-1185">Reference proteome</keyword>
<evidence type="ECO:0000313" key="2">
    <source>
        <dbReference type="EMBL" id="GIM86543.1"/>
    </source>
</evidence>
<reference evidence="3 4" key="1">
    <citation type="submission" date="2019-06" db="EMBL/GenBank/DDBJ databases">
        <title>Sequencing the genomes of 1000 actinobacteria strains.</title>
        <authorList>
            <person name="Klenk H.-P."/>
        </authorList>
    </citation>
    <scope>NUCLEOTIDE SEQUENCE [LARGE SCALE GENOMIC DNA]</scope>
    <source>
        <strain evidence="3 4">DSM 44819</strain>
    </source>
</reference>
<comment type="caution">
    <text evidence="3">The sequence shown here is derived from an EMBL/GenBank/DDBJ whole genome shotgun (WGS) entry which is preliminary data.</text>
</comment>
<organism evidence="3 4">
    <name type="scientific">Salinispora arenicola</name>
    <dbReference type="NCBI Taxonomy" id="168697"/>
    <lineage>
        <taxon>Bacteria</taxon>
        <taxon>Bacillati</taxon>
        <taxon>Actinomycetota</taxon>
        <taxon>Actinomycetes</taxon>
        <taxon>Micromonosporales</taxon>
        <taxon>Micromonosporaceae</taxon>
        <taxon>Salinispora</taxon>
    </lineage>
</organism>